<proteinExistence type="predicted"/>
<dbReference type="EMBL" id="BLXT01001517">
    <property type="protein sequence ID" value="GFN86394.1"/>
    <property type="molecule type" value="Genomic_DNA"/>
</dbReference>
<evidence type="ECO:0000313" key="2">
    <source>
        <dbReference type="Proteomes" id="UP000735302"/>
    </source>
</evidence>
<reference evidence="1 2" key="1">
    <citation type="journal article" date="2021" name="Elife">
        <title>Chloroplast acquisition without the gene transfer in kleptoplastic sea slugs, Plakobranchus ocellatus.</title>
        <authorList>
            <person name="Maeda T."/>
            <person name="Takahashi S."/>
            <person name="Yoshida T."/>
            <person name="Shimamura S."/>
            <person name="Takaki Y."/>
            <person name="Nagai Y."/>
            <person name="Toyoda A."/>
            <person name="Suzuki Y."/>
            <person name="Arimoto A."/>
            <person name="Ishii H."/>
            <person name="Satoh N."/>
            <person name="Nishiyama T."/>
            <person name="Hasebe M."/>
            <person name="Maruyama T."/>
            <person name="Minagawa J."/>
            <person name="Obokata J."/>
            <person name="Shigenobu S."/>
        </authorList>
    </citation>
    <scope>NUCLEOTIDE SEQUENCE [LARGE SCALE GENOMIC DNA]</scope>
</reference>
<keyword evidence="2" id="KW-1185">Reference proteome</keyword>
<protein>
    <submittedName>
        <fullName evidence="1">Uncharacterized protein</fullName>
    </submittedName>
</protein>
<name>A0AAV3YVC9_9GAST</name>
<gene>
    <name evidence="1" type="ORF">PoB_001290000</name>
</gene>
<evidence type="ECO:0000313" key="1">
    <source>
        <dbReference type="EMBL" id="GFN86394.1"/>
    </source>
</evidence>
<sequence length="116" mass="13027">MNSTAIFAENAISRYTEETASVLFRIKHFEEKKFNCPKQESIIAPDIILSGTLVQQFFKVPNPASSTTFKRRKACPKFAPKKHEAVQSCRLQETRIMDIPLLGLEDPSPASASDLQ</sequence>
<dbReference type="Proteomes" id="UP000735302">
    <property type="component" value="Unassembled WGS sequence"/>
</dbReference>
<dbReference type="AlphaFoldDB" id="A0AAV3YVC9"/>
<comment type="caution">
    <text evidence="1">The sequence shown here is derived from an EMBL/GenBank/DDBJ whole genome shotgun (WGS) entry which is preliminary data.</text>
</comment>
<accession>A0AAV3YVC9</accession>
<organism evidence="1 2">
    <name type="scientific">Plakobranchus ocellatus</name>
    <dbReference type="NCBI Taxonomy" id="259542"/>
    <lineage>
        <taxon>Eukaryota</taxon>
        <taxon>Metazoa</taxon>
        <taxon>Spiralia</taxon>
        <taxon>Lophotrochozoa</taxon>
        <taxon>Mollusca</taxon>
        <taxon>Gastropoda</taxon>
        <taxon>Heterobranchia</taxon>
        <taxon>Euthyneura</taxon>
        <taxon>Panpulmonata</taxon>
        <taxon>Sacoglossa</taxon>
        <taxon>Placobranchoidea</taxon>
        <taxon>Plakobranchidae</taxon>
        <taxon>Plakobranchus</taxon>
    </lineage>
</organism>